<proteinExistence type="predicted"/>
<organism evidence="2 3">
    <name type="scientific">Herbiconiux gentiana</name>
    <dbReference type="NCBI Taxonomy" id="2970912"/>
    <lineage>
        <taxon>Bacteria</taxon>
        <taxon>Bacillati</taxon>
        <taxon>Actinomycetota</taxon>
        <taxon>Actinomycetes</taxon>
        <taxon>Micrococcales</taxon>
        <taxon>Microbacteriaceae</taxon>
        <taxon>Herbiconiux</taxon>
    </lineage>
</organism>
<evidence type="ECO:0008006" key="4">
    <source>
        <dbReference type="Google" id="ProtNLM"/>
    </source>
</evidence>
<keyword evidence="3" id="KW-1185">Reference proteome</keyword>
<keyword evidence="1" id="KW-1133">Transmembrane helix</keyword>
<keyword evidence="1" id="KW-0812">Transmembrane</keyword>
<keyword evidence="1" id="KW-0472">Membrane</keyword>
<name>A0ABT2GAB8_9MICO</name>
<evidence type="ECO:0000313" key="2">
    <source>
        <dbReference type="EMBL" id="MCS5713127.1"/>
    </source>
</evidence>
<accession>A0ABT2GAB8</accession>
<protein>
    <recommendedName>
        <fullName evidence="4">Peptidoglycan-binding protein</fullName>
    </recommendedName>
</protein>
<comment type="caution">
    <text evidence="2">The sequence shown here is derived from an EMBL/GenBank/DDBJ whole genome shotgun (WGS) entry which is preliminary data.</text>
</comment>
<sequence length="506" mass="50748">MGETDVAPPGRRARIVLRGPRLVVALAAVALLSLIAGVGAARFVVSPAELAARATAPEAGPIFAPVEERVIENRVTARADVGFADAVDVTIDTSGLGGPAVVTGHVPEAGAQLTAGGVALEVAGRPVLALPGALPAYRTLRAGLSGPDVLQLKAALAGLGIDAGDTTSSDYDAATSAGVSELYRRAGYAPPSPAPDAAATLRAARSAERAAESAVVEARAALGRAAAPAPAAAQLEAENAVREAQRTLDEAVADAEPTGVIERHRDELALAIARRDAAAAPGDTSAASAAVDVALAQLDQAQRDRVDAETDALTALPAAEVVFLPTLPRRVDSVRAERGSPVSGSTMSVSGAVLHLVGTLTEQDAALVKPGMAATYSAADGTTRPATVTSVTAKAPAAGEKAVKAFTMTLDPGELEPDVAERLRGANVRVDVPVEATAGAVLAVPVAALSAGPGGESRVELEVEHPDAPLATELVTVTTGLSAGGYAEVRSTDDRLVAGARVVVGR</sequence>
<evidence type="ECO:0000256" key="1">
    <source>
        <dbReference type="SAM" id="Phobius"/>
    </source>
</evidence>
<dbReference type="EMBL" id="JANTEZ010000001">
    <property type="protein sequence ID" value="MCS5713127.1"/>
    <property type="molecule type" value="Genomic_DNA"/>
</dbReference>
<gene>
    <name evidence="2" type="ORF">NVV95_01030</name>
</gene>
<dbReference type="Proteomes" id="UP001165580">
    <property type="component" value="Unassembled WGS sequence"/>
</dbReference>
<reference evidence="2" key="1">
    <citation type="submission" date="2022-08" db="EMBL/GenBank/DDBJ databases">
        <authorList>
            <person name="Deng Y."/>
            <person name="Han X.-F."/>
            <person name="Zhang Y.-Q."/>
        </authorList>
    </citation>
    <scope>NUCLEOTIDE SEQUENCE</scope>
    <source>
        <strain evidence="2">CPCC 205716</strain>
    </source>
</reference>
<evidence type="ECO:0000313" key="3">
    <source>
        <dbReference type="Proteomes" id="UP001165580"/>
    </source>
</evidence>
<feature type="transmembrane region" description="Helical" evidence="1">
    <location>
        <begin position="22"/>
        <end position="45"/>
    </location>
</feature>
<dbReference type="RefSeq" id="WP_259484678.1">
    <property type="nucleotide sequence ID" value="NZ_JANTEZ010000001.1"/>
</dbReference>